<dbReference type="AlphaFoldDB" id="A0A0C9QPG0"/>
<dbReference type="InterPro" id="IPR004117">
    <property type="entry name" value="7tm6_olfct_rcpt"/>
</dbReference>
<dbReference type="PANTHER" id="PTHR21137:SF35">
    <property type="entry name" value="ODORANT RECEPTOR 19A-RELATED"/>
    <property type="match status" value="1"/>
</dbReference>
<gene>
    <name evidence="11" type="primary">Or10a_0</name>
    <name evidence="11" type="ORF">g.15188</name>
</gene>
<keyword evidence="3 10" id="KW-0716">Sensory transduction</keyword>
<name>A0A0C9QPG0_9HYME</name>
<evidence type="ECO:0000256" key="4">
    <source>
        <dbReference type="ARBA" id="ARBA00022692"/>
    </source>
</evidence>
<proteinExistence type="inferred from homology"/>
<sequence length="397" mass="46259">MTGKWNSNAEYDLGFYKLINRVLGIYPLECHEIFSTIRMIVVLTINWIMLYEQAIDLISGCGKTEEIIESIVGVLSYPVAIAKIILPRYYWRNMKEILESAVEDWSRNIDTAARKTMMEWVAIGRFIFILEITSLCMLLTYTTISHFPFSILNQNLLENDTIDRNLPWGSGCWLPPNTSNQVFLIVYFATCVQQIVGSLSNMGFDVSLFIILSHMCGQIEILKVDRGMGTDATMFDPSTNPQKVYREFINRHNHLLNLCNLFERTFNIIILIHMVLYLGLVTILLLNTFVAWYYQNIAMVIKAVFELMIIYVQLFVYCYAGEKLTNQMENLRDKVYSSPWYTLSKQSMRDVSFILRKLNDPFHLTCGKFYRMNMDNFKNIVKVTASYCSVIRLMFYD</sequence>
<evidence type="ECO:0000313" key="11">
    <source>
        <dbReference type="EMBL" id="JAG72344.1"/>
    </source>
</evidence>
<evidence type="ECO:0000256" key="10">
    <source>
        <dbReference type="RuleBase" id="RU351113"/>
    </source>
</evidence>
<keyword evidence="7 10" id="KW-0472">Membrane</keyword>
<dbReference type="GO" id="GO:0005549">
    <property type="term" value="F:odorant binding"/>
    <property type="evidence" value="ECO:0007669"/>
    <property type="project" value="InterPro"/>
</dbReference>
<evidence type="ECO:0000256" key="2">
    <source>
        <dbReference type="ARBA" id="ARBA00022475"/>
    </source>
</evidence>
<evidence type="ECO:0000256" key="3">
    <source>
        <dbReference type="ARBA" id="ARBA00022606"/>
    </source>
</evidence>
<accession>A0A0C9QPG0</accession>
<dbReference type="Pfam" id="PF02949">
    <property type="entry name" value="7tm_6"/>
    <property type="match status" value="1"/>
</dbReference>
<keyword evidence="6 10" id="KW-1133">Transmembrane helix</keyword>
<keyword evidence="2" id="KW-1003">Cell membrane</keyword>
<evidence type="ECO:0000256" key="7">
    <source>
        <dbReference type="ARBA" id="ARBA00023136"/>
    </source>
</evidence>
<dbReference type="GO" id="GO:0007165">
    <property type="term" value="P:signal transduction"/>
    <property type="evidence" value="ECO:0007669"/>
    <property type="project" value="UniProtKB-KW"/>
</dbReference>
<dbReference type="GO" id="GO:0004984">
    <property type="term" value="F:olfactory receptor activity"/>
    <property type="evidence" value="ECO:0007669"/>
    <property type="project" value="InterPro"/>
</dbReference>
<keyword evidence="8 10" id="KW-0675">Receptor</keyword>
<evidence type="ECO:0000256" key="5">
    <source>
        <dbReference type="ARBA" id="ARBA00022725"/>
    </source>
</evidence>
<evidence type="ECO:0000256" key="8">
    <source>
        <dbReference type="ARBA" id="ARBA00023170"/>
    </source>
</evidence>
<comment type="subcellular location">
    <subcellularLocation>
        <location evidence="1 10">Cell membrane</location>
        <topology evidence="1 10">Multi-pass membrane protein</topology>
    </subcellularLocation>
</comment>
<evidence type="ECO:0000256" key="6">
    <source>
        <dbReference type="ARBA" id="ARBA00022989"/>
    </source>
</evidence>
<reference evidence="11" key="1">
    <citation type="submission" date="2015-01" db="EMBL/GenBank/DDBJ databases">
        <title>Transcriptome Assembly of Fopius arisanus.</title>
        <authorList>
            <person name="Geib S."/>
        </authorList>
    </citation>
    <scope>NUCLEOTIDE SEQUENCE</scope>
</reference>
<keyword evidence="5 10" id="KW-0552">Olfaction</keyword>
<dbReference type="PANTHER" id="PTHR21137">
    <property type="entry name" value="ODORANT RECEPTOR"/>
    <property type="match status" value="1"/>
</dbReference>
<feature type="transmembrane region" description="Helical" evidence="10">
    <location>
        <begin position="268"/>
        <end position="294"/>
    </location>
</feature>
<organism evidence="11">
    <name type="scientific">Fopius arisanus</name>
    <dbReference type="NCBI Taxonomy" id="64838"/>
    <lineage>
        <taxon>Eukaryota</taxon>
        <taxon>Metazoa</taxon>
        <taxon>Ecdysozoa</taxon>
        <taxon>Arthropoda</taxon>
        <taxon>Hexapoda</taxon>
        <taxon>Insecta</taxon>
        <taxon>Pterygota</taxon>
        <taxon>Neoptera</taxon>
        <taxon>Endopterygota</taxon>
        <taxon>Hymenoptera</taxon>
        <taxon>Apocrita</taxon>
        <taxon>Ichneumonoidea</taxon>
        <taxon>Braconidae</taxon>
        <taxon>Opiinae</taxon>
        <taxon>Fopius</taxon>
    </lineage>
</organism>
<feature type="transmembrane region" description="Helical" evidence="10">
    <location>
        <begin position="300"/>
        <end position="320"/>
    </location>
</feature>
<protein>
    <recommendedName>
        <fullName evidence="10">Odorant receptor</fullName>
    </recommendedName>
</protein>
<evidence type="ECO:0000256" key="9">
    <source>
        <dbReference type="ARBA" id="ARBA00023224"/>
    </source>
</evidence>
<feature type="transmembrane region" description="Helical" evidence="10">
    <location>
        <begin position="184"/>
        <end position="212"/>
    </location>
</feature>
<keyword evidence="9 10" id="KW-0807">Transducer</keyword>
<feature type="transmembrane region" description="Helical" evidence="10">
    <location>
        <begin position="123"/>
        <end position="144"/>
    </location>
</feature>
<comment type="similarity">
    <text evidence="10">Belongs to the insect chemoreceptor superfamily. Heteromeric odorant receptor channel (TC 1.A.69) family.</text>
</comment>
<evidence type="ECO:0000256" key="1">
    <source>
        <dbReference type="ARBA" id="ARBA00004651"/>
    </source>
</evidence>
<dbReference type="EMBL" id="GBYB01002577">
    <property type="protein sequence ID" value="JAG72344.1"/>
    <property type="molecule type" value="Transcribed_RNA"/>
</dbReference>
<keyword evidence="4 10" id="KW-0812">Transmembrane</keyword>
<dbReference type="GO" id="GO:0005886">
    <property type="term" value="C:plasma membrane"/>
    <property type="evidence" value="ECO:0007669"/>
    <property type="project" value="UniProtKB-SubCell"/>
</dbReference>
<comment type="caution">
    <text evidence="10">Lacks conserved residue(s) required for the propagation of feature annotation.</text>
</comment>